<dbReference type="Gramene" id="Bo6g049270.1">
    <property type="protein sequence ID" value="Bo6g049270.1"/>
    <property type="gene ID" value="Bo6g049270"/>
</dbReference>
<dbReference type="HOGENOM" id="CLU_097401_0_0_1"/>
<protein>
    <submittedName>
        <fullName evidence="1">Uncharacterized protein</fullName>
    </submittedName>
</protein>
<sequence length="151" mass="17679">MAHYNTLGEVVYNNSLTCWRFRVKILRIHLFYSYVTSGGSHWVYILADEDLSENTSSLKGLEKQEAKWVKIFRVEVGNALPGFKETNSPYTLTAAWYTQDRIIDLLNNRFETYGGLSDFRFNPRLEEVEEFWQSLNNNDSYVRRHEAVGPL</sequence>
<reference evidence="1 2" key="1">
    <citation type="journal article" date="2014" name="Genome Biol.">
        <title>Transcriptome and methylome profiling reveals relics of genome dominance in the mesopolyploid Brassica oleracea.</title>
        <authorList>
            <person name="Parkin I.A."/>
            <person name="Koh C."/>
            <person name="Tang H."/>
            <person name="Robinson S.J."/>
            <person name="Kagale S."/>
            <person name="Clarke W.E."/>
            <person name="Town C.D."/>
            <person name="Nixon J."/>
            <person name="Krishnakumar V."/>
            <person name="Bidwell S.L."/>
            <person name="Denoeud F."/>
            <person name="Belcram H."/>
            <person name="Links M.G."/>
            <person name="Just J."/>
            <person name="Clarke C."/>
            <person name="Bender T."/>
            <person name="Huebert T."/>
            <person name="Mason A.S."/>
            <person name="Pires J.C."/>
            <person name="Barker G."/>
            <person name="Moore J."/>
            <person name="Walley P.G."/>
            <person name="Manoli S."/>
            <person name="Batley J."/>
            <person name="Edwards D."/>
            <person name="Nelson M.N."/>
            <person name="Wang X."/>
            <person name="Paterson A.H."/>
            <person name="King G."/>
            <person name="Bancroft I."/>
            <person name="Chalhoub B."/>
            <person name="Sharpe A.G."/>
        </authorList>
    </citation>
    <scope>NUCLEOTIDE SEQUENCE</scope>
    <source>
        <strain evidence="1 2">cv. TO1000</strain>
    </source>
</reference>
<organism evidence="1 2">
    <name type="scientific">Brassica oleracea var. oleracea</name>
    <dbReference type="NCBI Taxonomy" id="109376"/>
    <lineage>
        <taxon>Eukaryota</taxon>
        <taxon>Viridiplantae</taxon>
        <taxon>Streptophyta</taxon>
        <taxon>Embryophyta</taxon>
        <taxon>Tracheophyta</taxon>
        <taxon>Spermatophyta</taxon>
        <taxon>Magnoliopsida</taxon>
        <taxon>eudicotyledons</taxon>
        <taxon>Gunneridae</taxon>
        <taxon>Pentapetalae</taxon>
        <taxon>rosids</taxon>
        <taxon>malvids</taxon>
        <taxon>Brassicales</taxon>
        <taxon>Brassicaceae</taxon>
        <taxon>Brassiceae</taxon>
        <taxon>Brassica</taxon>
    </lineage>
</organism>
<name>A0A0D3CS42_BRAOL</name>
<evidence type="ECO:0000313" key="2">
    <source>
        <dbReference type="Proteomes" id="UP000032141"/>
    </source>
</evidence>
<proteinExistence type="predicted"/>
<accession>A0A0D3CS42</accession>
<dbReference type="AlphaFoldDB" id="A0A0D3CS42"/>
<reference evidence="1" key="2">
    <citation type="submission" date="2015-03" db="UniProtKB">
        <authorList>
            <consortium name="EnsemblPlants"/>
        </authorList>
    </citation>
    <scope>IDENTIFICATION</scope>
</reference>
<evidence type="ECO:0000313" key="1">
    <source>
        <dbReference type="EnsemblPlants" id="Bo6g049270.1"/>
    </source>
</evidence>
<keyword evidence="2" id="KW-1185">Reference proteome</keyword>
<dbReference type="OMA" id="HWVYILA"/>
<dbReference type="Proteomes" id="UP000032141">
    <property type="component" value="Chromosome C6"/>
</dbReference>
<dbReference type="EnsemblPlants" id="Bo6g049270.1">
    <property type="protein sequence ID" value="Bo6g049270.1"/>
    <property type="gene ID" value="Bo6g049270"/>
</dbReference>